<keyword evidence="6 9" id="KW-0812">Transmembrane</keyword>
<feature type="transmembrane region" description="Helical" evidence="9">
    <location>
        <begin position="168"/>
        <end position="185"/>
    </location>
</feature>
<feature type="transmembrane region" description="Helical" evidence="9">
    <location>
        <begin position="91"/>
        <end position="109"/>
    </location>
</feature>
<evidence type="ECO:0000256" key="2">
    <source>
        <dbReference type="ARBA" id="ARBA00022448"/>
    </source>
</evidence>
<feature type="transmembrane region" description="Helical" evidence="9">
    <location>
        <begin position="69"/>
        <end position="85"/>
    </location>
</feature>
<evidence type="ECO:0000256" key="5">
    <source>
        <dbReference type="ARBA" id="ARBA00022683"/>
    </source>
</evidence>
<gene>
    <name evidence="10" type="ORF">C0187_07360</name>
</gene>
<keyword evidence="7 9" id="KW-1133">Transmembrane helix</keyword>
<protein>
    <submittedName>
        <fullName evidence="10">Uncharacterized protein</fullName>
    </submittedName>
</protein>
<evidence type="ECO:0000256" key="1">
    <source>
        <dbReference type="ARBA" id="ARBA00004651"/>
    </source>
</evidence>
<keyword evidence="5" id="KW-0598">Phosphotransferase system</keyword>
<comment type="caution">
    <text evidence="10">The sequence shown here is derived from an EMBL/GenBank/DDBJ whole genome shotgun (WGS) entry which is preliminary data.</text>
</comment>
<evidence type="ECO:0000256" key="4">
    <source>
        <dbReference type="ARBA" id="ARBA00022597"/>
    </source>
</evidence>
<evidence type="ECO:0000256" key="6">
    <source>
        <dbReference type="ARBA" id="ARBA00022692"/>
    </source>
</evidence>
<dbReference type="Pfam" id="PF03609">
    <property type="entry name" value="EII-Sor"/>
    <property type="match status" value="1"/>
</dbReference>
<evidence type="ECO:0000313" key="11">
    <source>
        <dbReference type="Proteomes" id="UP000242881"/>
    </source>
</evidence>
<evidence type="ECO:0000256" key="3">
    <source>
        <dbReference type="ARBA" id="ARBA00022475"/>
    </source>
</evidence>
<sequence length="210" mass="23781">MTLLLALLAFFVSLDRFTALHIMISRPIVIATIVGLLTSNIQLTFYVGILIEIFGLIDVQVGTRIPREDSFVAFVMSVLVGNGYFTSVSKFLVILLLLLILMYVANMTEEIVRKINKKVFTKYRYSNWPILFGVVISGLRGVLVYSAGVYFCILVLEYLGGIFKHGNNIKTYSIFISILLSGYLLRFLSFKSLYKYIIFLLGLFLGWLIA</sequence>
<keyword evidence="2" id="KW-0813">Transport</keyword>
<organism evidence="10 11">
    <name type="scientific">Calditerrivibrio nitroreducens</name>
    <dbReference type="NCBI Taxonomy" id="477976"/>
    <lineage>
        <taxon>Bacteria</taxon>
        <taxon>Pseudomonadati</taxon>
        <taxon>Deferribacterota</taxon>
        <taxon>Deferribacteres</taxon>
        <taxon>Deferribacterales</taxon>
        <taxon>Calditerrivibrionaceae</taxon>
    </lineage>
</organism>
<keyword evidence="8 9" id="KW-0472">Membrane</keyword>
<dbReference type="GO" id="GO:0009401">
    <property type="term" value="P:phosphoenolpyruvate-dependent sugar phosphotransferase system"/>
    <property type="evidence" value="ECO:0007669"/>
    <property type="project" value="UniProtKB-KW"/>
</dbReference>
<reference evidence="10 11" key="1">
    <citation type="submission" date="2018-01" db="EMBL/GenBank/DDBJ databases">
        <title>Metagenomic assembled genomes from two thermal pools in the Uzon Caldera, Kamchatka, Russia.</title>
        <authorList>
            <person name="Wilkins L."/>
            <person name="Ettinger C."/>
        </authorList>
    </citation>
    <scope>NUCLEOTIDE SEQUENCE [LARGE SCALE GENOMIC DNA]</scope>
    <source>
        <strain evidence="10">ZAV-05</strain>
    </source>
</reference>
<dbReference type="AlphaFoldDB" id="A0A2J6WG62"/>
<keyword evidence="3" id="KW-1003">Cell membrane</keyword>
<evidence type="ECO:0000313" key="10">
    <source>
        <dbReference type="EMBL" id="PMP69313.1"/>
    </source>
</evidence>
<dbReference type="Proteomes" id="UP000242881">
    <property type="component" value="Unassembled WGS sequence"/>
</dbReference>
<dbReference type="InterPro" id="IPR004700">
    <property type="entry name" value="PTS_IIC_man"/>
</dbReference>
<dbReference type="EMBL" id="PNIN01000077">
    <property type="protein sequence ID" value="PMP69313.1"/>
    <property type="molecule type" value="Genomic_DNA"/>
</dbReference>
<evidence type="ECO:0000256" key="7">
    <source>
        <dbReference type="ARBA" id="ARBA00022989"/>
    </source>
</evidence>
<evidence type="ECO:0000256" key="9">
    <source>
        <dbReference type="SAM" id="Phobius"/>
    </source>
</evidence>
<accession>A0A2J6WG62</accession>
<feature type="transmembrane region" description="Helical" evidence="9">
    <location>
        <begin position="130"/>
        <end position="156"/>
    </location>
</feature>
<dbReference type="GO" id="GO:0005886">
    <property type="term" value="C:plasma membrane"/>
    <property type="evidence" value="ECO:0007669"/>
    <property type="project" value="UniProtKB-SubCell"/>
</dbReference>
<evidence type="ECO:0000256" key="8">
    <source>
        <dbReference type="ARBA" id="ARBA00023136"/>
    </source>
</evidence>
<name>A0A2J6WG62_9BACT</name>
<comment type="subcellular location">
    <subcellularLocation>
        <location evidence="1">Cell membrane</location>
        <topology evidence="1">Multi-pass membrane protein</topology>
    </subcellularLocation>
</comment>
<feature type="transmembrane region" description="Helical" evidence="9">
    <location>
        <begin position="29"/>
        <end position="57"/>
    </location>
</feature>
<keyword evidence="4" id="KW-0762">Sugar transport</keyword>
<proteinExistence type="predicted"/>
<feature type="transmembrane region" description="Helical" evidence="9">
    <location>
        <begin position="192"/>
        <end position="209"/>
    </location>
</feature>